<dbReference type="EMBL" id="IACF01003663">
    <property type="protein sequence ID" value="LAB69274.1"/>
    <property type="molecule type" value="mRNA"/>
</dbReference>
<feature type="domain" description="Alpha/beta hydrolase fold-3" evidence="3">
    <location>
        <begin position="841"/>
        <end position="927"/>
    </location>
</feature>
<dbReference type="PANTHER" id="PTHR23025:SF3">
    <property type="entry name" value="HORMONE-SENSITIVE LIPASE"/>
    <property type="match status" value="1"/>
</dbReference>
<feature type="region of interest" description="Disordered" evidence="1">
    <location>
        <begin position="651"/>
        <end position="706"/>
    </location>
</feature>
<organism evidence="4">
    <name type="scientific">Hirondellea gigas</name>
    <dbReference type="NCBI Taxonomy" id="1518452"/>
    <lineage>
        <taxon>Eukaryota</taxon>
        <taxon>Metazoa</taxon>
        <taxon>Ecdysozoa</taxon>
        <taxon>Arthropoda</taxon>
        <taxon>Crustacea</taxon>
        <taxon>Multicrustacea</taxon>
        <taxon>Malacostraca</taxon>
        <taxon>Eumalacostraca</taxon>
        <taxon>Peracarida</taxon>
        <taxon>Amphipoda</taxon>
        <taxon>Amphilochidea</taxon>
        <taxon>Lysianassida</taxon>
        <taxon>Lysianassidira</taxon>
        <taxon>Lysianassoidea</taxon>
        <taxon>Lysianassidae</taxon>
        <taxon>Hirondellea</taxon>
    </lineage>
</organism>
<dbReference type="Gene3D" id="3.40.50.1820">
    <property type="entry name" value="alpha/beta hydrolase"/>
    <property type="match status" value="2"/>
</dbReference>
<feature type="domain" description="Hormone-sensitive lipase N-terminal" evidence="2">
    <location>
        <begin position="11"/>
        <end position="319"/>
    </location>
</feature>
<dbReference type="SUPFAM" id="SSF53474">
    <property type="entry name" value="alpha/beta-Hydrolases"/>
    <property type="match status" value="2"/>
</dbReference>
<dbReference type="InterPro" id="IPR029058">
    <property type="entry name" value="AB_hydrolase_fold"/>
</dbReference>
<feature type="compositionally biased region" description="Low complexity" evidence="1">
    <location>
        <begin position="497"/>
        <end position="521"/>
    </location>
</feature>
<sequence>MTICDTVDSTYQALLILVDENESYFLSDETEAGQRLHGGLGALRDGLEQIADLCKEIRLIAPKFDFSPSSPGNGFRSLCRVCDCAVQSVFDMCSKLAAARDGIMFRKMHFVREVEAWTQALGALSTILRYTTTTLVPQCMAPDGDLITIHCAQRPLDLITTLSTVPMHAFYGRCLGFHYVRSLHKSFQLLVICLSAFSEAYYSDGGFWSKTRHSIRASSQYILSPELRARRLVSVLQYADIHFVKAFWDLAETEMMRQLPSLVAPSLSVYQAISVPCEEQSVPHVAGDDRHVQVPPASSHLPPAPVTCYLLSTVWRTGMPGSESCKACSVQEKSPCLIIHCHGGGFVTQSTKSQEMFLREWASGTGCPLLSIDYSLSPEAPYPRPLEEVLMVYCWALNHLSILGTTGRTIVLTGDSAGGSLVTGLTLRCLQLGVRPPDGLFLAYTPFMLKLLPSPAKMLAVMDPMLPLSFALRCLKAYAGHSPTNSSSTTCINKMSTARKSSSAATTTTTTEPATEDAPTTNDDHHHIANNSLTRTTEEGDTDGKEPVTITFSTGNNSNNNNRHNNRPSPLVIDNRDKSMSYMVGDDSPPPPPPQPPSTLANDDTSLLNVDEFSDMSASKLCLLSPSAVSDAGSDTLTTVSLASDVSKIRRDTETADTNGDAKQAATDDCNDKSSETAAAAAGGAKTRTTTDGGNDIPSPTKEERSRKYVTEFLEKYVLDTKTDKEGRTVPTLRTDYSLDVDAGADNGGPTAAGSSPYSSYYQYCNPSAATTAITSKLGAAKDAVVTGLSAGLSSVRLNVARTSSGDAPLPAGAGTTSTGATSAGSASSNNSSPTDESPPYSADFLTPGGGGPTLLEEFTGVQILDDPFINSLDAPHSLLQQFPPTSIMTLEYDFCLDDCVCMARLLRSLGVSVTLDVLQSLPHGFLNLCYIAPETKQGCKTAVNRIKALLYNGKQGGKDGEEDKTDGPK</sequence>
<evidence type="ECO:0000259" key="2">
    <source>
        <dbReference type="Pfam" id="PF06350"/>
    </source>
</evidence>
<dbReference type="GO" id="GO:0019433">
    <property type="term" value="P:triglyceride catabolic process"/>
    <property type="evidence" value="ECO:0007669"/>
    <property type="project" value="TreeGrafter"/>
</dbReference>
<dbReference type="PANTHER" id="PTHR23025">
    <property type="entry name" value="TRIACYLGLYCEROL LIPASE"/>
    <property type="match status" value="1"/>
</dbReference>
<dbReference type="InterPro" id="IPR013094">
    <property type="entry name" value="AB_hydrolase_3"/>
</dbReference>
<dbReference type="InterPro" id="IPR010468">
    <property type="entry name" value="HSL_N"/>
</dbReference>
<dbReference type="AlphaFoldDB" id="A0A2P2I5G5"/>
<evidence type="ECO:0000313" key="4">
    <source>
        <dbReference type="EMBL" id="LAB69274.1"/>
    </source>
</evidence>
<feature type="compositionally biased region" description="Low complexity" evidence="1">
    <location>
        <begin position="556"/>
        <end position="570"/>
    </location>
</feature>
<dbReference type="GO" id="GO:0008203">
    <property type="term" value="P:cholesterol metabolic process"/>
    <property type="evidence" value="ECO:0007669"/>
    <property type="project" value="InterPro"/>
</dbReference>
<reference evidence="4" key="1">
    <citation type="journal article" date="2018" name="Biosci. Biotechnol. Biochem.">
        <title>Polysaccharide hydrolase of the hadal zone amphipods Hirondellea gigas.</title>
        <authorList>
            <person name="Kobayashi H."/>
            <person name="Nagahama T."/>
            <person name="Arai W."/>
            <person name="Sasagawa Y."/>
            <person name="Umeda M."/>
            <person name="Hayashi T."/>
            <person name="Nikaido I."/>
            <person name="Watanabe H."/>
            <person name="Oguri K."/>
            <person name="Kitazato H."/>
            <person name="Fujioka K."/>
            <person name="Kido Y."/>
            <person name="Takami H."/>
        </authorList>
    </citation>
    <scope>NUCLEOTIDE SEQUENCE</scope>
    <source>
        <tissue evidence="4">Whole body</tissue>
    </source>
</reference>
<dbReference type="Pfam" id="PF06350">
    <property type="entry name" value="HSL_N"/>
    <property type="match status" value="1"/>
</dbReference>
<feature type="compositionally biased region" description="Pro residues" evidence="1">
    <location>
        <begin position="588"/>
        <end position="597"/>
    </location>
</feature>
<dbReference type="GO" id="GO:0004806">
    <property type="term" value="F:triacylglycerol lipase activity"/>
    <property type="evidence" value="ECO:0007669"/>
    <property type="project" value="TreeGrafter"/>
</dbReference>
<feature type="region of interest" description="Disordered" evidence="1">
    <location>
        <begin position="497"/>
        <end position="604"/>
    </location>
</feature>
<feature type="region of interest" description="Disordered" evidence="1">
    <location>
        <begin position="804"/>
        <end position="847"/>
    </location>
</feature>
<name>A0A2P2I5G5_9CRUS</name>
<feature type="compositionally biased region" description="Low complexity" evidence="1">
    <location>
        <begin position="812"/>
        <end position="833"/>
    </location>
</feature>
<dbReference type="GO" id="GO:0004771">
    <property type="term" value="F:sterol ester esterase activity"/>
    <property type="evidence" value="ECO:0007669"/>
    <property type="project" value="TreeGrafter"/>
</dbReference>
<proteinExistence type="evidence at transcript level"/>
<evidence type="ECO:0000256" key="1">
    <source>
        <dbReference type="SAM" id="MobiDB-lite"/>
    </source>
</evidence>
<dbReference type="Pfam" id="PF07859">
    <property type="entry name" value="Abhydrolase_3"/>
    <property type="match status" value="2"/>
</dbReference>
<protein>
    <submittedName>
        <fullName evidence="4">Hormone-sensitive lipase</fullName>
    </submittedName>
</protein>
<dbReference type="GO" id="GO:0005829">
    <property type="term" value="C:cytosol"/>
    <property type="evidence" value="ECO:0007669"/>
    <property type="project" value="TreeGrafter"/>
</dbReference>
<accession>A0A2P2I5G5</accession>
<feature type="compositionally biased region" description="Low complexity" evidence="1">
    <location>
        <begin position="677"/>
        <end position="694"/>
    </location>
</feature>
<feature type="domain" description="Alpha/beta hydrolase fold-3" evidence="3">
    <location>
        <begin position="338"/>
        <end position="482"/>
    </location>
</feature>
<evidence type="ECO:0000259" key="3">
    <source>
        <dbReference type="Pfam" id="PF07859"/>
    </source>
</evidence>
<feature type="compositionally biased region" description="Basic and acidic residues" evidence="1">
    <location>
        <begin position="536"/>
        <end position="546"/>
    </location>
</feature>